<organism evidence="1 2">
    <name type="scientific">Blepharisma stoltei</name>
    <dbReference type="NCBI Taxonomy" id="1481888"/>
    <lineage>
        <taxon>Eukaryota</taxon>
        <taxon>Sar</taxon>
        <taxon>Alveolata</taxon>
        <taxon>Ciliophora</taxon>
        <taxon>Postciliodesmatophora</taxon>
        <taxon>Heterotrichea</taxon>
        <taxon>Heterotrichida</taxon>
        <taxon>Blepharismidae</taxon>
        <taxon>Blepharisma</taxon>
    </lineage>
</organism>
<reference evidence="1" key="1">
    <citation type="submission" date="2021-09" db="EMBL/GenBank/DDBJ databases">
        <authorList>
            <consortium name="AG Swart"/>
            <person name="Singh M."/>
            <person name="Singh A."/>
            <person name="Seah K."/>
            <person name="Emmerich C."/>
        </authorList>
    </citation>
    <scope>NUCLEOTIDE SEQUENCE</scope>
    <source>
        <strain evidence="1">ATCC30299</strain>
    </source>
</reference>
<dbReference type="EMBL" id="CAJZBQ010000017">
    <property type="protein sequence ID" value="CAG9316918.1"/>
    <property type="molecule type" value="Genomic_DNA"/>
</dbReference>
<keyword evidence="2" id="KW-1185">Reference proteome</keyword>
<evidence type="ECO:0000313" key="2">
    <source>
        <dbReference type="Proteomes" id="UP001162131"/>
    </source>
</evidence>
<dbReference type="AlphaFoldDB" id="A0AAU9IUY9"/>
<protein>
    <submittedName>
        <fullName evidence="1">Uncharacterized protein</fullName>
    </submittedName>
</protein>
<dbReference type="Proteomes" id="UP001162131">
    <property type="component" value="Unassembled WGS sequence"/>
</dbReference>
<gene>
    <name evidence="1" type="ORF">BSTOLATCC_MIC17757</name>
</gene>
<name>A0AAU9IUY9_9CILI</name>
<accession>A0AAU9IUY9</accession>
<comment type="caution">
    <text evidence="1">The sequence shown here is derived from an EMBL/GenBank/DDBJ whole genome shotgun (WGS) entry which is preliminary data.</text>
</comment>
<proteinExistence type="predicted"/>
<sequence length="66" mass="8228">MAFDKGHPLQAIKNLILYKIPFVYFWNLDKMKEIIRQRFIMHEIALRNMWIGWKIKVKRKRKLAIW</sequence>
<evidence type="ECO:0000313" key="1">
    <source>
        <dbReference type="EMBL" id="CAG9316918.1"/>
    </source>
</evidence>